<gene>
    <name evidence="1" type="ORF">NB231_06915</name>
</gene>
<dbReference type="OrthoDB" id="7052457at2"/>
<evidence type="ECO:0000313" key="2">
    <source>
        <dbReference type="Proteomes" id="UP000003374"/>
    </source>
</evidence>
<dbReference type="RefSeq" id="WP_005000718.1">
    <property type="nucleotide sequence ID" value="NZ_CH672427.1"/>
</dbReference>
<sequence>MVRTERRTHAYTGQSYTWLVFSTAMVNHYYVYAVDADFGPFFLKFCCHFPHNAKLCINGHEYVKRQLAKRGIGFEALDNGILSCADLERLDWICCELTAARIDALLRKWLRRLPQSFTAADRAAGFRYDLSIVQAEFALT</sequence>
<accession>A4BVB7</accession>
<proteinExistence type="predicted"/>
<dbReference type="eggNOG" id="COG1321">
    <property type="taxonomic scope" value="Bacteria"/>
</dbReference>
<evidence type="ECO:0000313" key="1">
    <source>
        <dbReference type="EMBL" id="EAR20384.1"/>
    </source>
</evidence>
<dbReference type="STRING" id="314278.NB231_06915"/>
<protein>
    <submittedName>
        <fullName evidence="1">Uncharacterized protein</fullName>
    </submittedName>
</protein>
<dbReference type="EMBL" id="AAOF01000024">
    <property type="protein sequence ID" value="EAR20384.1"/>
    <property type="molecule type" value="Genomic_DNA"/>
</dbReference>
<organism evidence="1 2">
    <name type="scientific">Nitrococcus mobilis Nb-231</name>
    <dbReference type="NCBI Taxonomy" id="314278"/>
    <lineage>
        <taxon>Bacteria</taxon>
        <taxon>Pseudomonadati</taxon>
        <taxon>Pseudomonadota</taxon>
        <taxon>Gammaproteobacteria</taxon>
        <taxon>Chromatiales</taxon>
        <taxon>Ectothiorhodospiraceae</taxon>
        <taxon>Nitrococcus</taxon>
    </lineage>
</organism>
<comment type="caution">
    <text evidence="1">The sequence shown here is derived from an EMBL/GenBank/DDBJ whole genome shotgun (WGS) entry which is preliminary data.</text>
</comment>
<keyword evidence="2" id="KW-1185">Reference proteome</keyword>
<reference evidence="1 2" key="1">
    <citation type="submission" date="2006-02" db="EMBL/GenBank/DDBJ databases">
        <authorList>
            <person name="Waterbury J."/>
            <person name="Ferriera S."/>
            <person name="Johnson J."/>
            <person name="Kravitz S."/>
            <person name="Halpern A."/>
            <person name="Remington K."/>
            <person name="Beeson K."/>
            <person name="Tran B."/>
            <person name="Rogers Y.-H."/>
            <person name="Friedman R."/>
            <person name="Venter J.C."/>
        </authorList>
    </citation>
    <scope>NUCLEOTIDE SEQUENCE [LARGE SCALE GENOMIC DNA]</scope>
    <source>
        <strain evidence="1 2">Nb-231</strain>
    </source>
</reference>
<dbReference type="Proteomes" id="UP000003374">
    <property type="component" value="Unassembled WGS sequence"/>
</dbReference>
<dbReference type="AlphaFoldDB" id="A4BVB7"/>
<name>A4BVB7_9GAMM</name>
<dbReference type="HOGENOM" id="CLU_1833068_0_0_6"/>